<evidence type="ECO:0000256" key="1">
    <source>
        <dbReference type="ARBA" id="ARBA00004196"/>
    </source>
</evidence>
<dbReference type="InterPro" id="IPR050555">
    <property type="entry name" value="Bact_Solute-Bind_Prot2"/>
</dbReference>
<feature type="chain" id="PRO_5038597202" evidence="3">
    <location>
        <begin position="23"/>
        <end position="372"/>
    </location>
</feature>
<dbReference type="RefSeq" id="WP_121002854.1">
    <property type="nucleotide sequence ID" value="NZ_RBXO01000001.1"/>
</dbReference>
<proteinExistence type="predicted"/>
<dbReference type="GO" id="GO:0030288">
    <property type="term" value="C:outer membrane-bounded periplasmic space"/>
    <property type="evidence" value="ECO:0007669"/>
    <property type="project" value="TreeGrafter"/>
</dbReference>
<evidence type="ECO:0000259" key="4">
    <source>
        <dbReference type="Pfam" id="PF13407"/>
    </source>
</evidence>
<keyword evidence="6" id="KW-1185">Reference proteome</keyword>
<evidence type="ECO:0000256" key="2">
    <source>
        <dbReference type="ARBA" id="ARBA00022729"/>
    </source>
</evidence>
<dbReference type="PANTHER" id="PTHR30036">
    <property type="entry name" value="D-XYLOSE-BINDING PERIPLASMIC PROTEIN"/>
    <property type="match status" value="1"/>
</dbReference>
<reference evidence="5 6" key="1">
    <citation type="submission" date="2018-10" db="EMBL/GenBank/DDBJ databases">
        <title>Sequencing the genomes of 1000 actinobacteria strains.</title>
        <authorList>
            <person name="Klenk H.-P."/>
        </authorList>
    </citation>
    <scope>NUCLEOTIDE SEQUENCE [LARGE SCALE GENOMIC DNA]</scope>
    <source>
        <strain evidence="5 6">DSM 43800</strain>
    </source>
</reference>
<evidence type="ECO:0000313" key="5">
    <source>
        <dbReference type="EMBL" id="RKT52932.1"/>
    </source>
</evidence>
<dbReference type="GO" id="GO:0030246">
    <property type="term" value="F:carbohydrate binding"/>
    <property type="evidence" value="ECO:0007669"/>
    <property type="project" value="TreeGrafter"/>
</dbReference>
<sequence>MRRLRGVTTCAVLVLLVAACGGQDRGAASAPATSTGSGEGPVVGVILPDRATARWEERDRPLLASAFSIAGVAAVIENADGDEAKFAGIADRMIASGVRVLMTTPLSTEGGAKVERKAKQAGIQVINYDRISLGGMADYYVSFDNLNVGELQAEGLLQCLGGKRRGAQVIELQGAPTDNNATLFADGQRRRLGPLYDSGELRLVASQAVDRWDPVAGKAAFEQALGGNAGRVDGVVAADDALAGAVIEVLKGRGLAGKVPVTGQNATLEGLRAVLRGDQCMTVHKPVRDEAEAAARLAISVARGDVSGADDLATGNTRDLVARRDVKSVLLGADPVTRDNVRALVAQNAVKSAELCAGDVADDCDELGILVG</sequence>
<dbReference type="Gene3D" id="3.40.50.2300">
    <property type="match status" value="2"/>
</dbReference>
<gene>
    <name evidence="5" type="ORF">C8E97_1473</name>
</gene>
<evidence type="ECO:0000313" key="6">
    <source>
        <dbReference type="Proteomes" id="UP000282084"/>
    </source>
</evidence>
<dbReference type="Pfam" id="PF13407">
    <property type="entry name" value="Peripla_BP_4"/>
    <property type="match status" value="1"/>
</dbReference>
<name>A0A495VUC1_9PSEU</name>
<evidence type="ECO:0000256" key="3">
    <source>
        <dbReference type="SAM" id="SignalP"/>
    </source>
</evidence>
<dbReference type="PROSITE" id="PS51257">
    <property type="entry name" value="PROKAR_LIPOPROTEIN"/>
    <property type="match status" value="1"/>
</dbReference>
<accession>A0A495VUC1</accession>
<dbReference type="SUPFAM" id="SSF53822">
    <property type="entry name" value="Periplasmic binding protein-like I"/>
    <property type="match status" value="1"/>
</dbReference>
<dbReference type="Proteomes" id="UP000282084">
    <property type="component" value="Unassembled WGS sequence"/>
</dbReference>
<dbReference type="InterPro" id="IPR025997">
    <property type="entry name" value="SBP_2_dom"/>
</dbReference>
<feature type="domain" description="Periplasmic binding protein" evidence="4">
    <location>
        <begin position="43"/>
        <end position="304"/>
    </location>
</feature>
<comment type="caution">
    <text evidence="5">The sequence shown here is derived from an EMBL/GenBank/DDBJ whole genome shotgun (WGS) entry which is preliminary data.</text>
</comment>
<comment type="subcellular location">
    <subcellularLocation>
        <location evidence="1">Cell envelope</location>
    </subcellularLocation>
</comment>
<organism evidence="5 6">
    <name type="scientific">Saccharothrix australiensis</name>
    <dbReference type="NCBI Taxonomy" id="2072"/>
    <lineage>
        <taxon>Bacteria</taxon>
        <taxon>Bacillati</taxon>
        <taxon>Actinomycetota</taxon>
        <taxon>Actinomycetes</taxon>
        <taxon>Pseudonocardiales</taxon>
        <taxon>Pseudonocardiaceae</taxon>
        <taxon>Saccharothrix</taxon>
    </lineage>
</organism>
<keyword evidence="2 3" id="KW-0732">Signal</keyword>
<dbReference type="InterPro" id="IPR028082">
    <property type="entry name" value="Peripla_BP_I"/>
</dbReference>
<dbReference type="PANTHER" id="PTHR30036:SF1">
    <property type="entry name" value="D-XYLOSE-BINDING PERIPLASMIC PROTEIN"/>
    <property type="match status" value="1"/>
</dbReference>
<dbReference type="AlphaFoldDB" id="A0A495VUC1"/>
<dbReference type="EMBL" id="RBXO01000001">
    <property type="protein sequence ID" value="RKT52932.1"/>
    <property type="molecule type" value="Genomic_DNA"/>
</dbReference>
<feature type="signal peptide" evidence="3">
    <location>
        <begin position="1"/>
        <end position="22"/>
    </location>
</feature>
<protein>
    <submittedName>
        <fullName evidence="5">D-xylose transport system substrate-binding protein</fullName>
    </submittedName>
</protein>
<dbReference type="OrthoDB" id="9773673at2"/>